<protein>
    <recommendedName>
        <fullName evidence="2">Ycf55</fullName>
    </recommendedName>
</protein>
<name>A0A1G4NSS9_9FLOR</name>
<proteinExistence type="predicted"/>
<sequence>MIRYWPDKQGIDLNIQISNLFKKIYLKLNFNLYNTTSHLLSIDIVNSYFKKELFQIILLELEILILDVIELDININDIYALNQKILIDLISKSLISCQQIFKIQVTEFYNVNNKFSSIISSRRIRLEHRLLLQNLLVYLVFGSSADTTNLYLFPDSRIPSKHVEILLDNVVIQLGDIIFYELMACNKSTLQLFDFLKGHNICRTTYISARSIATFKNNLLWYNYITYYFKQPRVIYNNRYQVWIFSSKGLNSQYIYASREQDIKLLSHLQFIIIVLLELQDFVTPKLQNILILLSKVCVYIIRYLISNSLKVLLKSISILIRTKS</sequence>
<evidence type="ECO:0008006" key="2">
    <source>
        <dbReference type="Google" id="ProtNLM"/>
    </source>
</evidence>
<dbReference type="PIRSF" id="PIRSF036962">
    <property type="entry name" value="UCP036962_SignTr_Ycf55"/>
    <property type="match status" value="1"/>
</dbReference>
<evidence type="ECO:0000313" key="1">
    <source>
        <dbReference type="EMBL" id="SCW21674.1"/>
    </source>
</evidence>
<dbReference type="AlphaFoldDB" id="A0A1G4NSS9"/>
<gene>
    <name evidence="1" type="primary">ycf55</name>
    <name evidence="1" type="ORF">JFC0074_24</name>
</gene>
<dbReference type="RefSeq" id="YP_009313420.1">
    <property type="nucleotide sequence ID" value="NC_031657.1"/>
</dbReference>
<accession>A0A1G4NSS9</accession>
<keyword evidence="1" id="KW-0150">Chloroplast</keyword>
<organism evidence="1">
    <name type="scientific">Galaxaura rugosa</name>
    <dbReference type="NCBI Taxonomy" id="268570"/>
    <lineage>
        <taxon>Eukaryota</taxon>
        <taxon>Rhodophyta</taxon>
        <taxon>Florideophyceae</taxon>
        <taxon>Nemaliophycidae</taxon>
        <taxon>Nemaliales</taxon>
        <taxon>Galaxauraceae</taxon>
        <taxon>Galaxaura</taxon>
    </lineage>
</organism>
<keyword evidence="1" id="KW-0934">Plastid</keyword>
<reference evidence="1" key="1">
    <citation type="submission" date="2016-10" db="EMBL/GenBank/DDBJ databases">
        <title>Chloroplast genomes as a tool to resolve red algal phylogenies: a case study in the Nemaliales.</title>
        <authorList>
            <person name="Costa J.F."/>
            <person name="Lin S.M."/>
            <person name="Macaya E.C."/>
            <person name="Fernandez-Garcia C."/>
            <person name="Verbruggen H."/>
        </authorList>
    </citation>
    <scope>NUCLEOTIDE SEQUENCE</scope>
    <source>
        <strain evidence="1">JFC0074</strain>
    </source>
</reference>
<geneLocation type="chloroplast" evidence="1"/>
<reference evidence="1" key="2">
    <citation type="submission" date="2016-10" db="EMBL/GenBank/DDBJ databases">
        <authorList>
            <person name="de Groot N.N."/>
        </authorList>
    </citation>
    <scope>NUCLEOTIDE SEQUENCE</scope>
    <source>
        <strain evidence="1">JFC0074</strain>
    </source>
</reference>
<dbReference type="InterPro" id="IPR017077">
    <property type="entry name" value="Uncharacterised_Ycf55_algae"/>
</dbReference>
<dbReference type="Pfam" id="PF12452">
    <property type="entry name" value="DUF3685"/>
    <property type="match status" value="1"/>
</dbReference>
<dbReference type="InterPro" id="IPR022552">
    <property type="entry name" value="UPF_Ycf55"/>
</dbReference>
<dbReference type="GeneID" id="29998954"/>
<dbReference type="EMBL" id="LT622865">
    <property type="protein sequence ID" value="SCW21674.1"/>
    <property type="molecule type" value="Genomic_DNA"/>
</dbReference>